<sequence length="87" mass="10833">MLEISVTETFERLYRKLPKHVYRKADAKTKLFRQNPFHPSLHTKKLEPHHKEVWSFRVDRDHRIKFRFLNSQKVHFLFIGNRKDIYR</sequence>
<dbReference type="Proteomes" id="UP000178186">
    <property type="component" value="Unassembled WGS sequence"/>
</dbReference>
<dbReference type="Gene3D" id="3.30.2310.20">
    <property type="entry name" value="RelE-like"/>
    <property type="match status" value="1"/>
</dbReference>
<evidence type="ECO:0008006" key="3">
    <source>
        <dbReference type="Google" id="ProtNLM"/>
    </source>
</evidence>
<accession>A0A1G2H3K4</accession>
<dbReference type="AlphaFoldDB" id="A0A1G2H3K4"/>
<gene>
    <name evidence="1" type="ORF">A3H64_03355</name>
</gene>
<dbReference type="EMBL" id="MHNY01000001">
    <property type="protein sequence ID" value="OGZ56910.1"/>
    <property type="molecule type" value="Genomic_DNA"/>
</dbReference>
<dbReference type="SUPFAM" id="SSF143011">
    <property type="entry name" value="RelE-like"/>
    <property type="match status" value="1"/>
</dbReference>
<dbReference type="InterPro" id="IPR035093">
    <property type="entry name" value="RelE/ParE_toxin_dom_sf"/>
</dbReference>
<comment type="caution">
    <text evidence="1">The sequence shown here is derived from an EMBL/GenBank/DDBJ whole genome shotgun (WGS) entry which is preliminary data.</text>
</comment>
<organism evidence="1 2">
    <name type="scientific">Candidatus Ryanbacteria bacterium RIFCSPLOWO2_02_FULL_45_11c</name>
    <dbReference type="NCBI Taxonomy" id="1802128"/>
    <lineage>
        <taxon>Bacteria</taxon>
        <taxon>Candidatus Ryaniibacteriota</taxon>
    </lineage>
</organism>
<proteinExistence type="predicted"/>
<evidence type="ECO:0000313" key="2">
    <source>
        <dbReference type="Proteomes" id="UP000178186"/>
    </source>
</evidence>
<reference evidence="1 2" key="1">
    <citation type="journal article" date="2016" name="Nat. Commun.">
        <title>Thousands of microbial genomes shed light on interconnected biogeochemical processes in an aquifer system.</title>
        <authorList>
            <person name="Anantharaman K."/>
            <person name="Brown C.T."/>
            <person name="Hug L.A."/>
            <person name="Sharon I."/>
            <person name="Castelle C.J."/>
            <person name="Probst A.J."/>
            <person name="Thomas B.C."/>
            <person name="Singh A."/>
            <person name="Wilkins M.J."/>
            <person name="Karaoz U."/>
            <person name="Brodie E.L."/>
            <person name="Williams K.H."/>
            <person name="Hubbard S.S."/>
            <person name="Banfield J.F."/>
        </authorList>
    </citation>
    <scope>NUCLEOTIDE SEQUENCE [LARGE SCALE GENOMIC DNA]</scope>
</reference>
<evidence type="ECO:0000313" key="1">
    <source>
        <dbReference type="EMBL" id="OGZ56910.1"/>
    </source>
</evidence>
<name>A0A1G2H3K4_9BACT</name>
<protein>
    <recommendedName>
        <fullName evidence="3">Toxin YoeB</fullName>
    </recommendedName>
</protein>
<dbReference type="STRING" id="1802128.A3H64_03355"/>